<dbReference type="InterPro" id="IPR002645">
    <property type="entry name" value="STAS_dom"/>
</dbReference>
<dbReference type="PROSITE" id="PS50801">
    <property type="entry name" value="STAS"/>
    <property type="match status" value="1"/>
</dbReference>
<evidence type="ECO:0000259" key="1">
    <source>
        <dbReference type="PROSITE" id="PS50801"/>
    </source>
</evidence>
<name>A0ABX7Q2I6_9BACT</name>
<proteinExistence type="predicted"/>
<keyword evidence="3" id="KW-1185">Reference proteome</keyword>
<dbReference type="EMBL" id="CP071382">
    <property type="protein sequence ID" value="QSV45639.1"/>
    <property type="molecule type" value="Genomic_DNA"/>
</dbReference>
<dbReference type="InterPro" id="IPR058548">
    <property type="entry name" value="MlaB-like_STAS"/>
</dbReference>
<evidence type="ECO:0000313" key="2">
    <source>
        <dbReference type="EMBL" id="QSV45639.1"/>
    </source>
</evidence>
<evidence type="ECO:0000313" key="3">
    <source>
        <dbReference type="Proteomes" id="UP000663651"/>
    </source>
</evidence>
<dbReference type="PANTHER" id="PTHR35849:SF2">
    <property type="entry name" value="BLR2341 PROTEIN"/>
    <property type="match status" value="1"/>
</dbReference>
<accession>A0ABX7Q2I6</accession>
<protein>
    <submittedName>
        <fullName evidence="2">STAS domain-containing protein</fullName>
    </submittedName>
</protein>
<sequence>MDALTIAREQPADQGAPLVLMVRGDLTIPFAGEFRVALIEAFNAAEMVVVNLEEVGSIDVTGLQLLCSAHREAYARRKSFGVEGLVNPVLSEVVELAGFRRHVGCSADTGKTCVWIGGCE</sequence>
<dbReference type="PANTHER" id="PTHR35849">
    <property type="entry name" value="BLR2341 PROTEIN"/>
    <property type="match status" value="1"/>
</dbReference>
<dbReference type="CDD" id="cd07043">
    <property type="entry name" value="STAS_anti-anti-sigma_factors"/>
    <property type="match status" value="1"/>
</dbReference>
<dbReference type="InterPro" id="IPR052746">
    <property type="entry name" value="MlaB_ABC_Transporter"/>
</dbReference>
<dbReference type="Pfam" id="PF13466">
    <property type="entry name" value="STAS_2"/>
    <property type="match status" value="1"/>
</dbReference>
<dbReference type="InterPro" id="IPR036513">
    <property type="entry name" value="STAS_dom_sf"/>
</dbReference>
<dbReference type="RefSeq" id="WP_207163432.1">
    <property type="nucleotide sequence ID" value="NZ_CP071382.1"/>
</dbReference>
<dbReference type="SUPFAM" id="SSF52091">
    <property type="entry name" value="SpoIIaa-like"/>
    <property type="match status" value="1"/>
</dbReference>
<dbReference type="Gene3D" id="3.30.750.24">
    <property type="entry name" value="STAS domain"/>
    <property type="match status" value="1"/>
</dbReference>
<gene>
    <name evidence="2" type="ORF">JZM60_16235</name>
</gene>
<organism evidence="2 3">
    <name type="scientific">Geobacter benzoatilyticus</name>
    <dbReference type="NCBI Taxonomy" id="2815309"/>
    <lineage>
        <taxon>Bacteria</taxon>
        <taxon>Pseudomonadati</taxon>
        <taxon>Thermodesulfobacteriota</taxon>
        <taxon>Desulfuromonadia</taxon>
        <taxon>Geobacterales</taxon>
        <taxon>Geobacteraceae</taxon>
        <taxon>Geobacter</taxon>
    </lineage>
</organism>
<feature type="domain" description="STAS" evidence="1">
    <location>
        <begin position="18"/>
        <end position="99"/>
    </location>
</feature>
<reference evidence="2 3" key="1">
    <citation type="submission" date="2021-03" db="EMBL/GenBank/DDBJ databases">
        <title>Geobacter metallireducens gen. nov. sp. nov., a microorganism capable of coupling the complete oxidation of organic compounds to the reduction of iron and other metals.</title>
        <authorList>
            <person name="Li Y."/>
        </authorList>
    </citation>
    <scope>NUCLEOTIDE SEQUENCE [LARGE SCALE GENOMIC DNA]</scope>
    <source>
        <strain evidence="2 3">Jerry-YX</strain>
    </source>
</reference>
<dbReference type="Proteomes" id="UP000663651">
    <property type="component" value="Chromosome"/>
</dbReference>